<accession>A0A935IY81</accession>
<sequence>MSALYPSARQGFLTGLIDADTAVIKAALVRGYTYNAGHVYMSDVTAAGGTVAATATLTTITTTSGTLDSADLSFGAVAANANNHYVVLYQASAVGGGADVAASAQRLIAYVDSGGACIPTGAVVTLTVHSSGWFTL</sequence>
<reference evidence="1 2" key="1">
    <citation type="submission" date="2020-10" db="EMBL/GenBank/DDBJ databases">
        <title>Connecting structure to function with the recovery of over 1000 high-quality activated sludge metagenome-assembled genomes encoding full-length rRNA genes using long-read sequencing.</title>
        <authorList>
            <person name="Singleton C.M."/>
            <person name="Petriglieri F."/>
            <person name="Kristensen J.M."/>
            <person name="Kirkegaard R.H."/>
            <person name="Michaelsen T.Y."/>
            <person name="Andersen M.H."/>
            <person name="Karst S.M."/>
            <person name="Dueholm M.S."/>
            <person name="Nielsen P.H."/>
            <person name="Albertsen M."/>
        </authorList>
    </citation>
    <scope>NUCLEOTIDE SEQUENCE [LARGE SCALE GENOMIC DNA]</scope>
    <source>
        <strain evidence="1">Ega_18-Q3-R5-49_MAXAC.001</strain>
    </source>
</reference>
<gene>
    <name evidence="1" type="ORF">IPI13_17470</name>
</gene>
<evidence type="ECO:0008006" key="3">
    <source>
        <dbReference type="Google" id="ProtNLM"/>
    </source>
</evidence>
<name>A0A935IY81_9MICO</name>
<organism evidence="1 2">
    <name type="scientific">Candidatus Phosphoribacter hodrii</name>
    <dbReference type="NCBI Taxonomy" id="2953743"/>
    <lineage>
        <taxon>Bacteria</taxon>
        <taxon>Bacillati</taxon>
        <taxon>Actinomycetota</taxon>
        <taxon>Actinomycetes</taxon>
        <taxon>Micrococcales</taxon>
        <taxon>Dermatophilaceae</taxon>
        <taxon>Candidatus Phosphoribacter</taxon>
    </lineage>
</organism>
<dbReference type="EMBL" id="JADJIB010000013">
    <property type="protein sequence ID" value="MBK7274848.1"/>
    <property type="molecule type" value="Genomic_DNA"/>
</dbReference>
<evidence type="ECO:0000313" key="1">
    <source>
        <dbReference type="EMBL" id="MBK7274848.1"/>
    </source>
</evidence>
<protein>
    <recommendedName>
        <fullName evidence="3">Bacteriophage protein</fullName>
    </recommendedName>
</protein>
<proteinExistence type="predicted"/>
<comment type="caution">
    <text evidence="1">The sequence shown here is derived from an EMBL/GenBank/DDBJ whole genome shotgun (WGS) entry which is preliminary data.</text>
</comment>
<dbReference type="AlphaFoldDB" id="A0A935IY81"/>
<evidence type="ECO:0000313" key="2">
    <source>
        <dbReference type="Proteomes" id="UP000726105"/>
    </source>
</evidence>
<dbReference type="Proteomes" id="UP000726105">
    <property type="component" value="Unassembled WGS sequence"/>
</dbReference>